<proteinExistence type="predicted"/>
<evidence type="ECO:0000313" key="2">
    <source>
        <dbReference type="EMBL" id="TCL57160.1"/>
    </source>
</evidence>
<accession>A0A4R1QYC8</accession>
<dbReference type="OrthoDB" id="9799173at2"/>
<dbReference type="InterPro" id="IPR025272">
    <property type="entry name" value="SocA_Panacea"/>
</dbReference>
<dbReference type="AlphaFoldDB" id="A0A4R1QYC8"/>
<protein>
    <submittedName>
        <fullName evidence="2">Putative phage-associated protein</fullName>
    </submittedName>
</protein>
<dbReference type="EMBL" id="SLUO01000009">
    <property type="protein sequence ID" value="TCL57160.1"/>
    <property type="molecule type" value="Genomic_DNA"/>
</dbReference>
<dbReference type="STRING" id="1469948.GCA_000732725_03191"/>
<comment type="caution">
    <text evidence="2">The sequence shown here is derived from an EMBL/GenBank/DDBJ whole genome shotgun (WGS) entry which is preliminary data.</text>
</comment>
<dbReference type="RefSeq" id="WP_031391836.1">
    <property type="nucleotide sequence ID" value="NZ_JPNB01000002.1"/>
</dbReference>
<sequence>MADVKRIDFCIECRKDTEYILKKVMQRRTVKDKEYEYETLAAYCSECGEEMSVPGLLNYDLKSFDEQYRRQEDIISIDDIKKLMELYHLGKAPLSLALGFGEITVTRYLEGQMPSKAYSDIMKEALSSPGYMEELLTANAEKLGNSAYKKSMKAVSDLKALFDISNEMRMTISHIFNEVQEITPLALQKMLYFIQGIHLALFDRELFEEDCRAWIHGPAYGEIYNLFKDFKYNPIEDNRFSLFTVRNKALGSDEVKVIGLVAGSFGIYSGKVLESVTHKERPWLDARIGLNEAEPSSRIIPKADMKSYFKDIAMHYEIATAEGLNEYIRDKAEFTGVK</sequence>
<reference evidence="2 3" key="1">
    <citation type="submission" date="2019-03" db="EMBL/GenBank/DDBJ databases">
        <title>Genomic Encyclopedia of Type Strains, Phase IV (KMG-IV): sequencing the most valuable type-strain genomes for metagenomic binning, comparative biology and taxonomic classification.</title>
        <authorList>
            <person name="Goeker M."/>
        </authorList>
    </citation>
    <scope>NUCLEOTIDE SEQUENCE [LARGE SCALE GENOMIC DNA]</scope>
    <source>
        <strain evidence="2 3">DSM 100556</strain>
    </source>
</reference>
<dbReference type="Pfam" id="PF13274">
    <property type="entry name" value="SocA_Panacea"/>
    <property type="match status" value="1"/>
</dbReference>
<name>A0A4R1QYC8_9FIRM</name>
<evidence type="ECO:0000313" key="3">
    <source>
        <dbReference type="Proteomes" id="UP000295718"/>
    </source>
</evidence>
<organism evidence="2 3">
    <name type="scientific">Kineothrix alysoides</name>
    <dbReference type="NCBI Taxonomy" id="1469948"/>
    <lineage>
        <taxon>Bacteria</taxon>
        <taxon>Bacillati</taxon>
        <taxon>Bacillota</taxon>
        <taxon>Clostridia</taxon>
        <taxon>Lachnospirales</taxon>
        <taxon>Lachnospiraceae</taxon>
        <taxon>Kineothrix</taxon>
    </lineage>
</organism>
<feature type="domain" description="Antitoxin SocA-like Panacea" evidence="1">
    <location>
        <begin position="187"/>
        <end position="283"/>
    </location>
</feature>
<dbReference type="Proteomes" id="UP000295718">
    <property type="component" value="Unassembled WGS sequence"/>
</dbReference>
<keyword evidence="3" id="KW-1185">Reference proteome</keyword>
<evidence type="ECO:0000259" key="1">
    <source>
        <dbReference type="Pfam" id="PF13274"/>
    </source>
</evidence>
<gene>
    <name evidence="2" type="ORF">EDD76_10922</name>
</gene>